<comment type="catalytic activity">
    <reaction evidence="1">
        <text>4-hydroxyphenylacetate + H(+) = 4-methylphenol + CO2</text>
        <dbReference type="Rhea" id="RHEA:22732"/>
        <dbReference type="ChEBI" id="CHEBI:15378"/>
        <dbReference type="ChEBI" id="CHEBI:16526"/>
        <dbReference type="ChEBI" id="CHEBI:17847"/>
        <dbReference type="ChEBI" id="CHEBI:48999"/>
        <dbReference type="EC" id="4.1.1.83"/>
    </reaction>
    <physiologicalReaction direction="left-to-right" evidence="1">
        <dbReference type="Rhea" id="RHEA:22733"/>
    </physiologicalReaction>
</comment>
<sequence length="90" mass="10118">MTNIDLKHNDCRNFIPVDVAKGICRRTEQLIVIDSPVCPNFTALPKCKNCSHFSASETEEFIGTCEAEKSKPWTYSELIAVTCEMYNAAK</sequence>
<proteinExistence type="inferred from homology"/>
<accession>A0A1W1VZ62</accession>
<dbReference type="InterPro" id="IPR053727">
    <property type="entry name" value="HPA_decarboxylase_ss_sf"/>
</dbReference>
<evidence type="ECO:0000259" key="14">
    <source>
        <dbReference type="Pfam" id="PF18524"/>
    </source>
</evidence>
<protein>
    <recommendedName>
        <fullName evidence="6">4-hydroxyphenylacetate decarboxylase small subunit</fullName>
        <ecNumber evidence="5">4.1.1.83</ecNumber>
    </recommendedName>
    <alternativeName>
        <fullName evidence="12">4-hydroxyphenylacetate decarboxylase gamma subunit</fullName>
    </alternativeName>
    <alternativeName>
        <fullName evidence="13">p-hydroxyphenylacetate decarboxylase small subunit</fullName>
    </alternativeName>
</protein>
<evidence type="ECO:0000256" key="13">
    <source>
        <dbReference type="ARBA" id="ARBA00032959"/>
    </source>
</evidence>
<reference evidence="16 17" key="1">
    <citation type="submission" date="2017-04" db="EMBL/GenBank/DDBJ databases">
        <authorList>
            <person name="Afonso C.L."/>
            <person name="Miller P.J."/>
            <person name="Scott M.A."/>
            <person name="Spackman E."/>
            <person name="Goraichik I."/>
            <person name="Dimitrov K.M."/>
            <person name="Suarez D.L."/>
            <person name="Swayne D.E."/>
        </authorList>
    </citation>
    <scope>NUCLEOTIDE SEQUENCE [LARGE SCALE GENOMIC DNA]</scope>
    <source>
        <strain evidence="16 17">ToBE</strain>
    </source>
</reference>
<keyword evidence="7" id="KW-0004">4Fe-4S</keyword>
<comment type="catalytic activity">
    <reaction evidence="2">
        <text>3,4-dihydroxyphenylacetate + H(+) = 4-methylcatechol + CO2</text>
        <dbReference type="Rhea" id="RHEA:62556"/>
        <dbReference type="ChEBI" id="CHEBI:15378"/>
        <dbReference type="ChEBI" id="CHEBI:16526"/>
        <dbReference type="ChEBI" id="CHEBI:17254"/>
        <dbReference type="ChEBI" id="CHEBI:17612"/>
        <dbReference type="EC" id="4.1.1.83"/>
    </reaction>
    <physiologicalReaction direction="left-to-right" evidence="2">
        <dbReference type="Rhea" id="RHEA:62557"/>
    </physiologicalReaction>
</comment>
<evidence type="ECO:0000256" key="7">
    <source>
        <dbReference type="ARBA" id="ARBA00022485"/>
    </source>
</evidence>
<dbReference type="Pfam" id="PF18524">
    <property type="entry name" value="HPIP_like"/>
    <property type="match status" value="1"/>
</dbReference>
<evidence type="ECO:0000256" key="6">
    <source>
        <dbReference type="ARBA" id="ARBA00013463"/>
    </source>
</evidence>
<dbReference type="GO" id="GO:0043722">
    <property type="term" value="F:4-hydroxyphenylacetate decarboxylase activity"/>
    <property type="evidence" value="ECO:0007669"/>
    <property type="project" value="UniProtKB-EC"/>
</dbReference>
<organism evidence="16 17">
    <name type="scientific">Thermanaeromonas toyohensis ToBE</name>
    <dbReference type="NCBI Taxonomy" id="698762"/>
    <lineage>
        <taxon>Bacteria</taxon>
        <taxon>Bacillati</taxon>
        <taxon>Bacillota</taxon>
        <taxon>Clostridia</taxon>
        <taxon>Neomoorellales</taxon>
        <taxon>Neomoorellaceae</taxon>
        <taxon>Thermanaeromonas</taxon>
    </lineage>
</organism>
<dbReference type="GO" id="GO:0046872">
    <property type="term" value="F:metal ion binding"/>
    <property type="evidence" value="ECO:0007669"/>
    <property type="project" value="UniProtKB-KW"/>
</dbReference>
<dbReference type="RefSeq" id="WP_084666020.1">
    <property type="nucleotide sequence ID" value="NZ_LT838272.1"/>
</dbReference>
<keyword evidence="9" id="KW-0408">Iron</keyword>
<dbReference type="Pfam" id="PF18671">
    <property type="entry name" value="4HPAD_g_N"/>
    <property type="match status" value="1"/>
</dbReference>
<dbReference type="NCBIfam" id="NF033716">
    <property type="entry name" value="glycyl_HPDL_Sma"/>
    <property type="match status" value="1"/>
</dbReference>
<name>A0A1W1VZ62_9FIRM</name>
<dbReference type="Proteomes" id="UP000192569">
    <property type="component" value="Chromosome I"/>
</dbReference>
<evidence type="ECO:0000259" key="15">
    <source>
        <dbReference type="Pfam" id="PF18671"/>
    </source>
</evidence>
<keyword evidence="10" id="KW-0411">Iron-sulfur</keyword>
<dbReference type="STRING" id="698762.SAMN00808754_2460"/>
<evidence type="ECO:0000256" key="12">
    <source>
        <dbReference type="ARBA" id="ARBA00029987"/>
    </source>
</evidence>
<evidence type="ECO:0000256" key="1">
    <source>
        <dbReference type="ARBA" id="ARBA00000127"/>
    </source>
</evidence>
<evidence type="ECO:0000256" key="2">
    <source>
        <dbReference type="ARBA" id="ARBA00001088"/>
    </source>
</evidence>
<evidence type="ECO:0000313" key="16">
    <source>
        <dbReference type="EMBL" id="SMB98638.1"/>
    </source>
</evidence>
<keyword evidence="17" id="KW-1185">Reference proteome</keyword>
<dbReference type="Gene3D" id="2.20.70.100">
    <property type="match status" value="2"/>
</dbReference>
<evidence type="ECO:0000313" key="17">
    <source>
        <dbReference type="Proteomes" id="UP000192569"/>
    </source>
</evidence>
<evidence type="ECO:0000256" key="4">
    <source>
        <dbReference type="ARBA" id="ARBA00008904"/>
    </source>
</evidence>
<evidence type="ECO:0000256" key="5">
    <source>
        <dbReference type="ARBA" id="ARBA00012283"/>
    </source>
</evidence>
<dbReference type="AlphaFoldDB" id="A0A1W1VZ62"/>
<dbReference type="GO" id="GO:0051539">
    <property type="term" value="F:4 iron, 4 sulfur cluster binding"/>
    <property type="evidence" value="ECO:0007669"/>
    <property type="project" value="UniProtKB-KW"/>
</dbReference>
<dbReference type="InterPro" id="IPR041125">
    <property type="entry name" value="4HPAD_g_N"/>
</dbReference>
<keyword evidence="8" id="KW-0479">Metal-binding</keyword>
<comment type="similarity">
    <text evidence="4">Belongs to the HPA decarboxylase small subunit family.</text>
</comment>
<dbReference type="OrthoDB" id="3186521at2"/>
<dbReference type="InterPro" id="IPR040923">
    <property type="entry name" value="HpdC_C"/>
</dbReference>
<feature type="domain" description="4-hydroxyphenylacetate decarboxylase small gamma subunit C-terminal" evidence="14">
    <location>
        <begin position="45"/>
        <end position="85"/>
    </location>
</feature>
<evidence type="ECO:0000256" key="10">
    <source>
        <dbReference type="ARBA" id="ARBA00023014"/>
    </source>
</evidence>
<keyword evidence="11" id="KW-0456">Lyase</keyword>
<gene>
    <name evidence="16" type="ORF">SAMN00808754_2460</name>
</gene>
<comment type="cofactor">
    <cofactor evidence="3">
        <name>[4Fe-4S] cluster</name>
        <dbReference type="ChEBI" id="CHEBI:49883"/>
    </cofactor>
</comment>
<evidence type="ECO:0000256" key="11">
    <source>
        <dbReference type="ARBA" id="ARBA00023239"/>
    </source>
</evidence>
<evidence type="ECO:0000256" key="8">
    <source>
        <dbReference type="ARBA" id="ARBA00022723"/>
    </source>
</evidence>
<evidence type="ECO:0000256" key="9">
    <source>
        <dbReference type="ARBA" id="ARBA00023004"/>
    </source>
</evidence>
<dbReference type="EMBL" id="LT838272">
    <property type="protein sequence ID" value="SMB98638.1"/>
    <property type="molecule type" value="Genomic_DNA"/>
</dbReference>
<feature type="domain" description="4-hydroxyphenylacetate decarboxylase small gamma subunit N-terminal" evidence="15">
    <location>
        <begin position="6"/>
        <end position="35"/>
    </location>
</feature>
<evidence type="ECO:0000256" key="3">
    <source>
        <dbReference type="ARBA" id="ARBA00001966"/>
    </source>
</evidence>
<dbReference type="EC" id="4.1.1.83" evidence="5"/>